<keyword evidence="3" id="KW-1185">Reference proteome</keyword>
<feature type="region of interest" description="Disordered" evidence="1">
    <location>
        <begin position="34"/>
        <end position="81"/>
    </location>
</feature>
<feature type="region of interest" description="Disordered" evidence="1">
    <location>
        <begin position="168"/>
        <end position="187"/>
    </location>
</feature>
<evidence type="ECO:0000256" key="1">
    <source>
        <dbReference type="SAM" id="MobiDB-lite"/>
    </source>
</evidence>
<evidence type="ECO:0000313" key="3">
    <source>
        <dbReference type="Proteomes" id="UP000708208"/>
    </source>
</evidence>
<feature type="compositionally biased region" description="Polar residues" evidence="1">
    <location>
        <begin position="209"/>
        <end position="222"/>
    </location>
</feature>
<gene>
    <name evidence="2" type="ORF">AFUS01_LOCUS19934</name>
</gene>
<name>A0A8J2KTU2_9HEXA</name>
<dbReference type="EMBL" id="CAJVCH010210446">
    <property type="protein sequence ID" value="CAG7731336.1"/>
    <property type="molecule type" value="Genomic_DNA"/>
</dbReference>
<organism evidence="2 3">
    <name type="scientific">Allacma fusca</name>
    <dbReference type="NCBI Taxonomy" id="39272"/>
    <lineage>
        <taxon>Eukaryota</taxon>
        <taxon>Metazoa</taxon>
        <taxon>Ecdysozoa</taxon>
        <taxon>Arthropoda</taxon>
        <taxon>Hexapoda</taxon>
        <taxon>Collembola</taxon>
        <taxon>Symphypleona</taxon>
        <taxon>Sminthuridae</taxon>
        <taxon>Allacma</taxon>
    </lineage>
</organism>
<protein>
    <submittedName>
        <fullName evidence="2">Uncharacterized protein</fullName>
    </submittedName>
</protein>
<comment type="caution">
    <text evidence="2">The sequence shown here is derived from an EMBL/GenBank/DDBJ whole genome shotgun (WGS) entry which is preliminary data.</text>
</comment>
<evidence type="ECO:0000313" key="2">
    <source>
        <dbReference type="EMBL" id="CAG7731336.1"/>
    </source>
</evidence>
<dbReference type="AlphaFoldDB" id="A0A8J2KTU2"/>
<reference evidence="2" key="1">
    <citation type="submission" date="2021-06" db="EMBL/GenBank/DDBJ databases">
        <authorList>
            <person name="Hodson N. C."/>
            <person name="Mongue J. A."/>
            <person name="Jaron S. K."/>
        </authorList>
    </citation>
    <scope>NUCLEOTIDE SEQUENCE</scope>
</reference>
<feature type="compositionally biased region" description="Basic and acidic residues" evidence="1">
    <location>
        <begin position="168"/>
        <end position="180"/>
    </location>
</feature>
<accession>A0A8J2KTU2</accession>
<dbReference type="Proteomes" id="UP000708208">
    <property type="component" value="Unassembled WGS sequence"/>
</dbReference>
<proteinExistence type="predicted"/>
<sequence>MNTFEEPMDIDVLLGDIGSPIQFISWEDEMEALLDNLPPESPPNSHNTPDSDEDLPNVTAKLPDNEATPPVHSQHPPQPNSHVVPLMQLNIVKPQPINRVINVPMVNRIKMKANKRVRFQKFPRQIPRSQHYQRLPQPVPLMSLKIDPPQFYPSRGKSTPSYGRIPFDHQRGERHPHNQRPDVGTRTGIKISSSRCEKCSNIIRKVQESAGTSENTPVSCKSASDLRHAISTPSTAHVA</sequence>
<feature type="region of interest" description="Disordered" evidence="1">
    <location>
        <begin position="209"/>
        <end position="239"/>
    </location>
</feature>